<comment type="similarity">
    <text evidence="6">Belongs to the complex I subunit 2 family.</text>
</comment>
<feature type="transmembrane region" description="Helical" evidence="6">
    <location>
        <begin position="163"/>
        <end position="185"/>
    </location>
</feature>
<feature type="transmembrane region" description="Helical" evidence="6">
    <location>
        <begin position="378"/>
        <end position="405"/>
    </location>
</feature>
<dbReference type="Pfam" id="PF00361">
    <property type="entry name" value="Proton_antipo_M"/>
    <property type="match status" value="1"/>
</dbReference>
<proteinExistence type="inferred from homology"/>
<dbReference type="OrthoDB" id="9807568at2"/>
<sequence length="490" mass="51910">MIATPFLDLLHLAWPELFLDITALVVVALDLLVLRRRSVALRFSFAAAFTALGCAIAIIAILTRPIDGGVFGGILVGSPLIRTVQVLILLVTIACALISTRSDFTEHVGEFFLLLLLATEGALTLVATTDLLVIFVSLELLSLSLYAMAAADKRSKRAAEAGLKYFLFGGMSAAFLLFGFSLLYGATGSTSLPVIASSLHTLTPLVAIAIVMTAIGFGFKVAAAPLHFWAPDVYQSAPAPAAAFIASVSKIASFFVFFELLHAALGPVAGSAAWGHFGAGWSPVIAVLAACSMVLGNLTALVQTSVRRLLAYSAIAHAGYMLVAMIAGTPESLAALLYYVFTYALTTVGIFALVAIVERNVGSDSLSSFNGLVRRAPFLAICLFIFFLSLAGIPPLSGFFAKFFLFTAALASPGGLGLLWLVILAIAMSAVSLFYYLQVLKRAFVTPAEEGAPEFEVPWFTQAVIGVLALLTLLFGCAPNLLLSWFEHMM</sequence>
<evidence type="ECO:0000256" key="5">
    <source>
        <dbReference type="ARBA" id="ARBA00023136"/>
    </source>
</evidence>
<dbReference type="GO" id="GO:0048038">
    <property type="term" value="F:quinone binding"/>
    <property type="evidence" value="ECO:0007669"/>
    <property type="project" value="UniProtKB-KW"/>
</dbReference>
<feature type="transmembrane region" description="Helical" evidence="6">
    <location>
        <begin position="40"/>
        <end position="62"/>
    </location>
</feature>
<evidence type="ECO:0000256" key="3">
    <source>
        <dbReference type="ARBA" id="ARBA00022692"/>
    </source>
</evidence>
<name>A0A1H5VVP0_9BACT</name>
<dbReference type="PANTHER" id="PTHR22773">
    <property type="entry name" value="NADH DEHYDROGENASE"/>
    <property type="match status" value="1"/>
</dbReference>
<keyword evidence="6" id="KW-1278">Translocase</keyword>
<dbReference type="GO" id="GO:0005886">
    <property type="term" value="C:plasma membrane"/>
    <property type="evidence" value="ECO:0007669"/>
    <property type="project" value="UniProtKB-SubCell"/>
</dbReference>
<keyword evidence="4 6" id="KW-1133">Transmembrane helix</keyword>
<dbReference type="GO" id="GO:0012505">
    <property type="term" value="C:endomembrane system"/>
    <property type="evidence" value="ECO:0007669"/>
    <property type="project" value="UniProtKB-SubCell"/>
</dbReference>
<evidence type="ECO:0000256" key="1">
    <source>
        <dbReference type="ARBA" id="ARBA00004127"/>
    </source>
</evidence>
<keyword evidence="6" id="KW-1003">Cell membrane</keyword>
<dbReference type="InterPro" id="IPR001750">
    <property type="entry name" value="ND/Mrp_TM"/>
</dbReference>
<organism evidence="9 10">
    <name type="scientific">Bryocella elongata</name>
    <dbReference type="NCBI Taxonomy" id="863522"/>
    <lineage>
        <taxon>Bacteria</taxon>
        <taxon>Pseudomonadati</taxon>
        <taxon>Acidobacteriota</taxon>
        <taxon>Terriglobia</taxon>
        <taxon>Terriglobales</taxon>
        <taxon>Acidobacteriaceae</taxon>
        <taxon>Bryocella</taxon>
    </lineage>
</organism>
<gene>
    <name evidence="6" type="primary">nuoN</name>
    <name evidence="9" type="ORF">SAMN05421819_1331</name>
</gene>
<dbReference type="RefSeq" id="WP_103932279.1">
    <property type="nucleotide sequence ID" value="NZ_FNVA01000002.1"/>
</dbReference>
<evidence type="ECO:0000256" key="2">
    <source>
        <dbReference type="ARBA" id="ARBA00022519"/>
    </source>
</evidence>
<feature type="transmembrane region" description="Helical" evidence="6">
    <location>
        <begin position="12"/>
        <end position="33"/>
    </location>
</feature>
<dbReference type="GO" id="GO:0050136">
    <property type="term" value="F:NADH dehydrogenase (quinone) (non-electrogenic) activity"/>
    <property type="evidence" value="ECO:0007669"/>
    <property type="project" value="UniProtKB-UniRule"/>
</dbReference>
<evidence type="ECO:0000256" key="7">
    <source>
        <dbReference type="RuleBase" id="RU000320"/>
    </source>
</evidence>
<comment type="catalytic activity">
    <reaction evidence="6">
        <text>a quinone + NADH + 5 H(+)(in) = a quinol + NAD(+) + 4 H(+)(out)</text>
        <dbReference type="Rhea" id="RHEA:57888"/>
        <dbReference type="ChEBI" id="CHEBI:15378"/>
        <dbReference type="ChEBI" id="CHEBI:24646"/>
        <dbReference type="ChEBI" id="CHEBI:57540"/>
        <dbReference type="ChEBI" id="CHEBI:57945"/>
        <dbReference type="ChEBI" id="CHEBI:132124"/>
    </reaction>
</comment>
<comment type="function">
    <text evidence="6">NDH-1 shuttles electrons from NADH, via FMN and iron-sulfur (Fe-S) centers, to quinones in the respiratory chain. The immediate electron acceptor for the enzyme in this species is believed to be ubiquinone. Couples the redox reaction to proton translocation (for every two electrons transferred, four hydrogen ions are translocated across the cytoplasmic membrane), and thus conserves the redox energy in a proton gradient.</text>
</comment>
<keyword evidence="3 6" id="KW-0812">Transmembrane</keyword>
<feature type="transmembrane region" description="Helical" evidence="6">
    <location>
        <begin position="74"/>
        <end position="99"/>
    </location>
</feature>
<feature type="transmembrane region" description="Helical" evidence="6">
    <location>
        <begin position="111"/>
        <end position="127"/>
    </location>
</feature>
<keyword evidence="2" id="KW-0997">Cell inner membrane</keyword>
<keyword evidence="10" id="KW-1185">Reference proteome</keyword>
<dbReference type="GO" id="GO:0008137">
    <property type="term" value="F:NADH dehydrogenase (ubiquinone) activity"/>
    <property type="evidence" value="ECO:0007669"/>
    <property type="project" value="InterPro"/>
</dbReference>
<evidence type="ECO:0000256" key="4">
    <source>
        <dbReference type="ARBA" id="ARBA00022989"/>
    </source>
</evidence>
<feature type="transmembrane region" description="Helical" evidence="6">
    <location>
        <begin position="336"/>
        <end position="357"/>
    </location>
</feature>
<dbReference type="GO" id="GO:0042773">
    <property type="term" value="P:ATP synthesis coupled electron transport"/>
    <property type="evidence" value="ECO:0007669"/>
    <property type="project" value="InterPro"/>
</dbReference>
<feature type="transmembrane region" description="Helical" evidence="6">
    <location>
        <begin position="309"/>
        <end position="330"/>
    </location>
</feature>
<feature type="transmembrane region" description="Helical" evidence="6">
    <location>
        <begin position="457"/>
        <end position="482"/>
    </location>
</feature>
<dbReference type="NCBIfam" id="TIGR01770">
    <property type="entry name" value="NDH_I_N"/>
    <property type="match status" value="1"/>
</dbReference>
<dbReference type="EC" id="7.1.1.-" evidence="6"/>
<feature type="transmembrane region" description="Helical" evidence="6">
    <location>
        <begin position="133"/>
        <end position="151"/>
    </location>
</feature>
<keyword evidence="6" id="KW-0830">Ubiquinone</keyword>
<keyword evidence="5 6" id="KW-0472">Membrane</keyword>
<dbReference type="Proteomes" id="UP000236728">
    <property type="component" value="Unassembled WGS sequence"/>
</dbReference>
<feature type="domain" description="NADH:quinone oxidoreductase/Mrp antiporter transmembrane" evidence="8">
    <location>
        <begin position="129"/>
        <end position="420"/>
    </location>
</feature>
<dbReference type="HAMAP" id="MF_00445">
    <property type="entry name" value="NDH1_NuoN_1"/>
    <property type="match status" value="1"/>
</dbReference>
<accession>A0A1H5VVP0</accession>
<protein>
    <recommendedName>
        <fullName evidence="6">NADH-quinone oxidoreductase subunit N</fullName>
        <ecNumber evidence="6">7.1.1.-</ecNumber>
    </recommendedName>
    <alternativeName>
        <fullName evidence="6">NADH dehydrogenase I subunit N</fullName>
    </alternativeName>
    <alternativeName>
        <fullName evidence="6">NDH-1 subunit N</fullName>
    </alternativeName>
</protein>
<feature type="transmembrane region" description="Helical" evidence="6">
    <location>
        <begin position="417"/>
        <end position="437"/>
    </location>
</feature>
<comment type="subcellular location">
    <subcellularLocation>
        <location evidence="6">Cell membrane</location>
        <topology evidence="6">Multi-pass membrane protein</topology>
    </subcellularLocation>
    <subcellularLocation>
        <location evidence="1">Endomembrane system</location>
        <topology evidence="1">Multi-pass membrane protein</topology>
    </subcellularLocation>
    <subcellularLocation>
        <location evidence="7">Membrane</location>
        <topology evidence="7">Multi-pass membrane protein</topology>
    </subcellularLocation>
</comment>
<keyword evidence="6" id="KW-0520">NAD</keyword>
<feature type="transmembrane region" description="Helical" evidence="6">
    <location>
        <begin position="205"/>
        <end position="229"/>
    </location>
</feature>
<comment type="subunit">
    <text evidence="6">NDH-1 is composed of 14 different subunits. Subunits NuoA, H, J, K, L, M, N constitute the membrane sector of the complex.</text>
</comment>
<dbReference type="InterPro" id="IPR010096">
    <property type="entry name" value="NADH-Q_OxRdtase_suN/2"/>
</dbReference>
<evidence type="ECO:0000313" key="9">
    <source>
        <dbReference type="EMBL" id="SEF91270.1"/>
    </source>
</evidence>
<evidence type="ECO:0000259" key="8">
    <source>
        <dbReference type="Pfam" id="PF00361"/>
    </source>
</evidence>
<dbReference type="AlphaFoldDB" id="A0A1H5VVP0"/>
<keyword evidence="6" id="KW-0874">Quinone</keyword>
<keyword evidence="6" id="KW-0813">Transport</keyword>
<reference evidence="9 10" key="1">
    <citation type="submission" date="2016-10" db="EMBL/GenBank/DDBJ databases">
        <authorList>
            <person name="de Groot N.N."/>
        </authorList>
    </citation>
    <scope>NUCLEOTIDE SEQUENCE [LARGE SCALE GENOMIC DNA]</scope>
    <source>
        <strain evidence="9 10">DSM 22489</strain>
    </source>
</reference>
<feature type="transmembrane region" description="Helical" evidence="6">
    <location>
        <begin position="241"/>
        <end position="261"/>
    </location>
</feature>
<evidence type="ECO:0000256" key="6">
    <source>
        <dbReference type="HAMAP-Rule" id="MF_00445"/>
    </source>
</evidence>
<evidence type="ECO:0000313" key="10">
    <source>
        <dbReference type="Proteomes" id="UP000236728"/>
    </source>
</evidence>
<dbReference type="EMBL" id="FNVA01000002">
    <property type="protein sequence ID" value="SEF91270.1"/>
    <property type="molecule type" value="Genomic_DNA"/>
</dbReference>
<feature type="transmembrane region" description="Helical" evidence="6">
    <location>
        <begin position="281"/>
        <end position="302"/>
    </location>
</feature>